<feature type="compositionally biased region" description="Basic and acidic residues" evidence="1">
    <location>
        <begin position="60"/>
        <end position="71"/>
    </location>
</feature>
<protein>
    <submittedName>
        <fullName evidence="3">(Atlantic silverside) hypothetical protein</fullName>
    </submittedName>
</protein>
<dbReference type="PROSITE" id="PS50174">
    <property type="entry name" value="G_PATCH"/>
    <property type="match status" value="1"/>
</dbReference>
<dbReference type="GO" id="GO:0003676">
    <property type="term" value="F:nucleic acid binding"/>
    <property type="evidence" value="ECO:0007669"/>
    <property type="project" value="InterPro"/>
</dbReference>
<dbReference type="InterPro" id="IPR036770">
    <property type="entry name" value="Ankyrin_rpt-contain_sf"/>
</dbReference>
<proteinExistence type="predicted"/>
<dbReference type="InterPro" id="IPR039146">
    <property type="entry name" value="GPANK1"/>
</dbReference>
<name>A0A8S4BBK1_9TELE</name>
<reference evidence="3" key="1">
    <citation type="submission" date="2021-05" db="EMBL/GenBank/DDBJ databases">
        <authorList>
            <person name="Tigano A."/>
        </authorList>
    </citation>
    <scope>NUCLEOTIDE SEQUENCE</scope>
</reference>
<dbReference type="InterPro" id="IPR000467">
    <property type="entry name" value="G_patch_dom"/>
</dbReference>
<dbReference type="PANTHER" id="PTHR20923">
    <property type="entry name" value="BAT4 PROTEIN-RELATED"/>
    <property type="match status" value="1"/>
</dbReference>
<accession>A0A8S4BBK1</accession>
<dbReference type="Pfam" id="PF12796">
    <property type="entry name" value="Ank_2"/>
    <property type="match status" value="1"/>
</dbReference>
<dbReference type="Proteomes" id="UP000677803">
    <property type="component" value="Unassembled WGS sequence"/>
</dbReference>
<feature type="compositionally biased region" description="Basic and acidic residues" evidence="1">
    <location>
        <begin position="42"/>
        <end position="51"/>
    </location>
</feature>
<sequence length="367" mass="40866">MAAFGFTPASNQDVFCIGPEQSSSKINSKCISGEEARQFYEDLVKDGKEQDPPVNNGNYGRERRLRQDSRKSNRRIRRRGRAVEGQQPPAGSLLRAGVGGESGSSSHGGSSSEGSGELQGLRLLRFAHEGDVSGLKELLSKGVDINFQDTFLWTAVMCASWSGQRAAVRLLLGHGAAWVGVVDLQGRDAQDLALEAGHSELWEELMSYGQSPQREAQSEHSAVEPQWCDVCCSEYRSAASSHFSSTLHQFNLRRPPPTPYYCLPPSSNSYRMMLRCGWEPGTGLGPEGGGPQQPVPTVLKRDQKGLGYGQARRARVTHFQARDRDAVEPLHRQREERSQKGLRREEAKRKELKDKSWERDFRASFYL</sequence>
<feature type="region of interest" description="Disordered" evidence="1">
    <location>
        <begin position="1"/>
        <end position="27"/>
    </location>
</feature>
<comment type="caution">
    <text evidence="3">The sequence shown here is derived from an EMBL/GenBank/DDBJ whole genome shotgun (WGS) entry which is preliminary data.</text>
</comment>
<dbReference type="EMBL" id="CAJRST010013335">
    <property type="protein sequence ID" value="CAG5928708.1"/>
    <property type="molecule type" value="Genomic_DNA"/>
</dbReference>
<evidence type="ECO:0000259" key="2">
    <source>
        <dbReference type="PROSITE" id="PS50174"/>
    </source>
</evidence>
<feature type="region of interest" description="Disordered" evidence="1">
    <location>
        <begin position="321"/>
        <end position="353"/>
    </location>
</feature>
<dbReference type="PANTHER" id="PTHR20923:SF1">
    <property type="entry name" value="G PATCH DOMAIN AND ANKYRIN REPEAT-CONTAINING PROTEIN 1"/>
    <property type="match status" value="1"/>
</dbReference>
<feature type="compositionally biased region" description="Low complexity" evidence="1">
    <location>
        <begin position="103"/>
        <end position="116"/>
    </location>
</feature>
<dbReference type="SUPFAM" id="SSF48403">
    <property type="entry name" value="Ankyrin repeat"/>
    <property type="match status" value="1"/>
</dbReference>
<dbReference type="AlphaFoldDB" id="A0A8S4BBK1"/>
<dbReference type="Gene3D" id="1.25.40.20">
    <property type="entry name" value="Ankyrin repeat-containing domain"/>
    <property type="match status" value="1"/>
</dbReference>
<organism evidence="3 4">
    <name type="scientific">Menidia menidia</name>
    <name type="common">Atlantic silverside</name>
    <dbReference type="NCBI Taxonomy" id="238744"/>
    <lineage>
        <taxon>Eukaryota</taxon>
        <taxon>Metazoa</taxon>
        <taxon>Chordata</taxon>
        <taxon>Craniata</taxon>
        <taxon>Vertebrata</taxon>
        <taxon>Euteleostomi</taxon>
        <taxon>Actinopterygii</taxon>
        <taxon>Neopterygii</taxon>
        <taxon>Teleostei</taxon>
        <taxon>Neoteleostei</taxon>
        <taxon>Acanthomorphata</taxon>
        <taxon>Ovalentaria</taxon>
        <taxon>Atherinomorphae</taxon>
        <taxon>Atheriniformes</taxon>
        <taxon>Atherinopsidae</taxon>
        <taxon>Menidiinae</taxon>
        <taxon>Menidia</taxon>
    </lineage>
</organism>
<keyword evidence="4" id="KW-1185">Reference proteome</keyword>
<feature type="domain" description="G-patch" evidence="2">
    <location>
        <begin position="265"/>
        <end position="311"/>
    </location>
</feature>
<dbReference type="InterPro" id="IPR002110">
    <property type="entry name" value="Ankyrin_rpt"/>
</dbReference>
<dbReference type="SMART" id="SM00443">
    <property type="entry name" value="G_patch"/>
    <property type="match status" value="1"/>
</dbReference>
<dbReference type="Pfam" id="PF01585">
    <property type="entry name" value="G-patch"/>
    <property type="match status" value="1"/>
</dbReference>
<dbReference type="OrthoDB" id="4735278at2759"/>
<evidence type="ECO:0000313" key="4">
    <source>
        <dbReference type="Proteomes" id="UP000677803"/>
    </source>
</evidence>
<evidence type="ECO:0000313" key="3">
    <source>
        <dbReference type="EMBL" id="CAG5928708.1"/>
    </source>
</evidence>
<gene>
    <name evidence="3" type="ORF">MMEN_LOCUS12359</name>
</gene>
<feature type="region of interest" description="Disordered" evidence="1">
    <location>
        <begin position="42"/>
        <end position="116"/>
    </location>
</feature>
<evidence type="ECO:0000256" key="1">
    <source>
        <dbReference type="SAM" id="MobiDB-lite"/>
    </source>
</evidence>